<reference evidence="2 3" key="1">
    <citation type="journal article" date="2015" name="Genome Biol.">
        <title>Comparative genomics of Steinernema reveals deeply conserved gene regulatory networks.</title>
        <authorList>
            <person name="Dillman A.R."/>
            <person name="Macchietto M."/>
            <person name="Porter C.F."/>
            <person name="Rogers A."/>
            <person name="Williams B."/>
            <person name="Antoshechkin I."/>
            <person name="Lee M.M."/>
            <person name="Goodwin Z."/>
            <person name="Lu X."/>
            <person name="Lewis E.E."/>
            <person name="Goodrich-Blair H."/>
            <person name="Stock S.P."/>
            <person name="Adams B.J."/>
            <person name="Sternberg P.W."/>
            <person name="Mortazavi A."/>
        </authorList>
    </citation>
    <scope>NUCLEOTIDE SEQUENCE [LARGE SCALE GENOMIC DNA]</scope>
    <source>
        <strain evidence="2 3">ALL</strain>
    </source>
</reference>
<dbReference type="AlphaFoldDB" id="A0A4U5M8N1"/>
<name>A0A4U5M8N1_STECR</name>
<evidence type="ECO:0000313" key="3">
    <source>
        <dbReference type="Proteomes" id="UP000298663"/>
    </source>
</evidence>
<comment type="caution">
    <text evidence="2">The sequence shown here is derived from an EMBL/GenBank/DDBJ whole genome shotgun (WGS) entry which is preliminary data.</text>
</comment>
<proteinExistence type="predicted"/>
<feature type="region of interest" description="Disordered" evidence="1">
    <location>
        <begin position="1"/>
        <end position="45"/>
    </location>
</feature>
<gene>
    <name evidence="2" type="ORF">L596_025725</name>
</gene>
<evidence type="ECO:0000313" key="2">
    <source>
        <dbReference type="EMBL" id="TKR65306.1"/>
    </source>
</evidence>
<organism evidence="2 3">
    <name type="scientific">Steinernema carpocapsae</name>
    <name type="common">Entomopathogenic nematode</name>
    <dbReference type="NCBI Taxonomy" id="34508"/>
    <lineage>
        <taxon>Eukaryota</taxon>
        <taxon>Metazoa</taxon>
        <taxon>Ecdysozoa</taxon>
        <taxon>Nematoda</taxon>
        <taxon>Chromadorea</taxon>
        <taxon>Rhabditida</taxon>
        <taxon>Tylenchina</taxon>
        <taxon>Panagrolaimomorpha</taxon>
        <taxon>Strongyloidoidea</taxon>
        <taxon>Steinernematidae</taxon>
        <taxon>Steinernema</taxon>
    </lineage>
</organism>
<protein>
    <submittedName>
        <fullName evidence="2">Uncharacterized protein</fullName>
    </submittedName>
</protein>
<dbReference type="Proteomes" id="UP000298663">
    <property type="component" value="Unassembled WGS sequence"/>
</dbReference>
<sequence>MHRVIKDMRRKELELRRNRKRQVNGPQGDNDKKNTSTKHTSHTPFECSRLGDPLCQAIFALMHSTTRKTHV</sequence>
<reference evidence="2 3" key="2">
    <citation type="journal article" date="2019" name="G3 (Bethesda)">
        <title>Hybrid Assembly of the Genome of the Entomopathogenic Nematode Steinernema carpocapsae Identifies the X-Chromosome.</title>
        <authorList>
            <person name="Serra L."/>
            <person name="Macchietto M."/>
            <person name="Macias-Munoz A."/>
            <person name="McGill C.J."/>
            <person name="Rodriguez I.M."/>
            <person name="Rodriguez B."/>
            <person name="Murad R."/>
            <person name="Mortazavi A."/>
        </authorList>
    </citation>
    <scope>NUCLEOTIDE SEQUENCE [LARGE SCALE GENOMIC DNA]</scope>
    <source>
        <strain evidence="2 3">ALL</strain>
    </source>
</reference>
<evidence type="ECO:0000256" key="1">
    <source>
        <dbReference type="SAM" id="MobiDB-lite"/>
    </source>
</evidence>
<dbReference type="EMBL" id="AZBU02000009">
    <property type="protein sequence ID" value="TKR65306.1"/>
    <property type="molecule type" value="Genomic_DNA"/>
</dbReference>
<feature type="compositionally biased region" description="Basic and acidic residues" evidence="1">
    <location>
        <begin position="1"/>
        <end position="16"/>
    </location>
</feature>
<accession>A0A4U5M8N1</accession>
<keyword evidence="3" id="KW-1185">Reference proteome</keyword>